<organism evidence="5 6">
    <name type="scientific">Papaver nudicaule</name>
    <name type="common">Iceland poppy</name>
    <dbReference type="NCBI Taxonomy" id="74823"/>
    <lineage>
        <taxon>Eukaryota</taxon>
        <taxon>Viridiplantae</taxon>
        <taxon>Streptophyta</taxon>
        <taxon>Embryophyta</taxon>
        <taxon>Tracheophyta</taxon>
        <taxon>Spermatophyta</taxon>
        <taxon>Magnoliopsida</taxon>
        <taxon>Ranunculales</taxon>
        <taxon>Papaveraceae</taxon>
        <taxon>Papaveroideae</taxon>
        <taxon>Papaver</taxon>
    </lineage>
</organism>
<name>A0AA41VY45_PAPNU</name>
<evidence type="ECO:0000256" key="1">
    <source>
        <dbReference type="ARBA" id="ARBA00006395"/>
    </source>
</evidence>
<feature type="domain" description="RecQ mediated genome instability protein 1 OB-fold" evidence="3">
    <location>
        <begin position="2"/>
        <end position="51"/>
    </location>
</feature>
<dbReference type="GO" id="GO:0000712">
    <property type="term" value="P:resolution of meiotic recombination intermediates"/>
    <property type="evidence" value="ECO:0007669"/>
    <property type="project" value="TreeGrafter"/>
</dbReference>
<dbReference type="GO" id="GO:0000166">
    <property type="term" value="F:nucleotide binding"/>
    <property type="evidence" value="ECO:0007669"/>
    <property type="project" value="InterPro"/>
</dbReference>
<dbReference type="InterPro" id="IPR032199">
    <property type="entry name" value="RMI1_C"/>
</dbReference>
<dbReference type="Pfam" id="PF08585">
    <property type="entry name" value="RMI1_N_C"/>
    <property type="match status" value="1"/>
</dbReference>
<evidence type="ECO:0000313" key="5">
    <source>
        <dbReference type="EMBL" id="MCL7049670.1"/>
    </source>
</evidence>
<reference evidence="5" key="1">
    <citation type="submission" date="2022-03" db="EMBL/GenBank/DDBJ databases">
        <title>A functionally conserved STORR gene fusion in Papaver species that diverged 16.8 million years ago.</title>
        <authorList>
            <person name="Catania T."/>
        </authorList>
    </citation>
    <scope>NUCLEOTIDE SEQUENCE</scope>
    <source>
        <strain evidence="5">S-191538</strain>
    </source>
</reference>
<dbReference type="InterPro" id="IPR042470">
    <property type="entry name" value="RMI1_N_C_sf"/>
</dbReference>
<protein>
    <recommendedName>
        <fullName evidence="2">RecQ-mediated genome instability protein 1</fullName>
    </recommendedName>
</protein>
<dbReference type="Pfam" id="PF16099">
    <property type="entry name" value="RMI1_C"/>
    <property type="match status" value="1"/>
</dbReference>
<sequence>SRCLKLSLTDGVQRVTGLEFRPMNGLQSVAGLKVFIRFVHVRLGVLTLVPELLFVYDDLEPERNKLTIGVGDGATADNLTSQDAIPLRSSFQGTLYAPSSTNRASNVECSMASRVAAGFNETNIADAATVGMSELDIAEQEFAGRSDPFYYFVPDVGRIAVDNSKRNKEIPWTYLANLLSYWAVIKDDAPFIQSYIKCAIVGMWQFAFKDRTEFELVVRVDDGSLQSQVCIHHNVVESLLGYSLVAVNAALSAPHKNVREKMLETTEAFKNMLLYFRGTLLVEMRNRNSTIPVALEMNYEDGMTFDMEWFMTGLYGKNPPRLTWSFRSLHEVV</sequence>
<evidence type="ECO:0000259" key="4">
    <source>
        <dbReference type="Pfam" id="PF16099"/>
    </source>
</evidence>
<keyword evidence="6" id="KW-1185">Reference proteome</keyword>
<dbReference type="GO" id="GO:0031422">
    <property type="term" value="C:RecQ family helicase-topoisomerase III complex"/>
    <property type="evidence" value="ECO:0007669"/>
    <property type="project" value="TreeGrafter"/>
</dbReference>
<dbReference type="EMBL" id="JAJJMA010318849">
    <property type="protein sequence ID" value="MCL7049670.1"/>
    <property type="molecule type" value="Genomic_DNA"/>
</dbReference>
<gene>
    <name evidence="5" type="ORF">MKW94_009054</name>
</gene>
<dbReference type="InterPro" id="IPR013894">
    <property type="entry name" value="RMI1_OB"/>
</dbReference>
<comment type="similarity">
    <text evidence="1">Belongs to the RMI1 family.</text>
</comment>
<dbReference type="Proteomes" id="UP001177140">
    <property type="component" value="Unassembled WGS sequence"/>
</dbReference>
<dbReference type="GO" id="GO:0016604">
    <property type="term" value="C:nuclear body"/>
    <property type="evidence" value="ECO:0007669"/>
    <property type="project" value="TreeGrafter"/>
</dbReference>
<dbReference type="Gene3D" id="2.40.50.770">
    <property type="entry name" value="RecQ-mediated genome instability protein Rmi1, C-terminal domain"/>
    <property type="match status" value="1"/>
</dbReference>
<accession>A0AA41VY45</accession>
<dbReference type="AlphaFoldDB" id="A0AA41VY45"/>
<feature type="domain" description="RecQ-mediated genome instability protein 1 C-terminal OB-fold" evidence="4">
    <location>
        <begin position="170"/>
        <end position="297"/>
    </location>
</feature>
<evidence type="ECO:0000256" key="2">
    <source>
        <dbReference type="ARBA" id="ARBA00018987"/>
    </source>
</evidence>
<dbReference type="PANTHER" id="PTHR14790">
    <property type="entry name" value="RECQ-MEDIATED GENOME INSTABILITY PROTEIN 1 RMI1"/>
    <property type="match status" value="1"/>
</dbReference>
<feature type="non-terminal residue" evidence="5">
    <location>
        <position position="1"/>
    </location>
</feature>
<proteinExistence type="inferred from homology"/>
<evidence type="ECO:0000313" key="6">
    <source>
        <dbReference type="Proteomes" id="UP001177140"/>
    </source>
</evidence>
<comment type="caution">
    <text evidence="5">The sequence shown here is derived from an EMBL/GenBank/DDBJ whole genome shotgun (WGS) entry which is preliminary data.</text>
</comment>
<dbReference type="PANTHER" id="PTHR14790:SF15">
    <property type="entry name" value="RECQ-MEDIATED GENOME INSTABILITY PROTEIN 1"/>
    <property type="match status" value="1"/>
</dbReference>
<dbReference type="GO" id="GO:0000724">
    <property type="term" value="P:double-strand break repair via homologous recombination"/>
    <property type="evidence" value="ECO:0007669"/>
    <property type="project" value="TreeGrafter"/>
</dbReference>
<evidence type="ECO:0000259" key="3">
    <source>
        <dbReference type="Pfam" id="PF08585"/>
    </source>
</evidence>